<gene>
    <name evidence="1" type="ORF">ACFQJ7_06105</name>
</gene>
<evidence type="ECO:0000313" key="1">
    <source>
        <dbReference type="EMBL" id="MFC7125610.1"/>
    </source>
</evidence>
<evidence type="ECO:0000313" key="2">
    <source>
        <dbReference type="Proteomes" id="UP001596414"/>
    </source>
</evidence>
<organism evidence="1 2">
    <name type="scientific">Halovenus rubra</name>
    <dbReference type="NCBI Taxonomy" id="869890"/>
    <lineage>
        <taxon>Archaea</taxon>
        <taxon>Methanobacteriati</taxon>
        <taxon>Methanobacteriota</taxon>
        <taxon>Stenosarchaea group</taxon>
        <taxon>Halobacteria</taxon>
        <taxon>Halobacteriales</taxon>
        <taxon>Haloarculaceae</taxon>
        <taxon>Halovenus</taxon>
    </lineage>
</organism>
<accession>A0ABD5X378</accession>
<proteinExistence type="predicted"/>
<name>A0ABD5X378_9EURY</name>
<dbReference type="Proteomes" id="UP001596414">
    <property type="component" value="Unassembled WGS sequence"/>
</dbReference>
<dbReference type="AlphaFoldDB" id="A0ABD5X378"/>
<sequence>MSFDFSKWINKYDAVAPDEKIQYRDSSGNLKEEKDPKLGSISQAFQQRGYILREELRQIGRWKAGGRIDHHLKKNNQTFVERRSKVAFQSSADEDKVNALTELKGVRVPVASTIMTMADPTRYAVLDYRAFRALGAAIPQLLNPQNYHQYIEFMDGFQDYGTDPSAYSFYLNQVRNIAQQEGITPREVDMALWAFDKHQT</sequence>
<protein>
    <submittedName>
        <fullName evidence="1">Uncharacterized protein</fullName>
    </submittedName>
</protein>
<dbReference type="EMBL" id="JBHSZQ010000008">
    <property type="protein sequence ID" value="MFC7125610.1"/>
    <property type="molecule type" value="Genomic_DNA"/>
</dbReference>
<reference evidence="1 2" key="1">
    <citation type="journal article" date="2014" name="Int. J. Syst. Evol. Microbiol.">
        <title>Complete genome sequence of Corynebacterium casei LMG S-19264T (=DSM 44701T), isolated from a smear-ripened cheese.</title>
        <authorList>
            <consortium name="US DOE Joint Genome Institute (JGI-PGF)"/>
            <person name="Walter F."/>
            <person name="Albersmeier A."/>
            <person name="Kalinowski J."/>
            <person name="Ruckert C."/>
        </authorList>
    </citation>
    <scope>NUCLEOTIDE SEQUENCE [LARGE SCALE GENOMIC DNA]</scope>
    <source>
        <strain evidence="1 2">CGMCC 4.7215</strain>
    </source>
</reference>
<dbReference type="RefSeq" id="WP_267637014.1">
    <property type="nucleotide sequence ID" value="NZ_JAODIY010000008.1"/>
</dbReference>
<comment type="caution">
    <text evidence="1">The sequence shown here is derived from an EMBL/GenBank/DDBJ whole genome shotgun (WGS) entry which is preliminary data.</text>
</comment>